<dbReference type="PROSITE" id="PS51375">
    <property type="entry name" value="PPR"/>
    <property type="match status" value="3"/>
</dbReference>
<keyword evidence="4" id="KW-1185">Reference proteome</keyword>
<feature type="repeat" description="PPR" evidence="2">
    <location>
        <begin position="288"/>
        <end position="318"/>
    </location>
</feature>
<gene>
    <name evidence="3" type="ORF">HHK36_000316</name>
</gene>
<name>A0A835DTN1_TETSI</name>
<dbReference type="PANTHER" id="PTHR47926">
    <property type="entry name" value="PENTATRICOPEPTIDE REPEAT-CONTAINING PROTEIN"/>
    <property type="match status" value="1"/>
</dbReference>
<sequence>MIEPPRLSIRNSLSRLIEECKNMRELKQIHSQILTSPTLPKTDHYFLITRLLFFCSISESGSLNYADDIFRRIDHPNLFVYNTMIRAYTFPIKDSGETPSRRSLILYKQMLANGIRPDHLTFPFLMKECTQRIDSYMGRSIYAQIIKTGFHKDRFIQNSTINMYASCGLLNYALNLFDEMSKRDVVSWNSMIIGYLRSGNLDLAMGLFMRMKKRNVITWNSIITGFVHGGRPKEALDLFHDMQIMGDENARPDKRTIASVLSACACLGALDHGKWVHSYLKRNGLECDLVISTTLVDMYGKCGDVERAVEVFKEMPNKDILAWTAMISVFSLHGLGKEAFDILEEMEVEGMKPNHVTFVGLLSACAHAGLVEKGRWCFETMRRVYSIEPQVHHYACMVDILGRAGLFEEAEGVIRSMPMEPDVFVWGALLGGCQMHGNVELGEKVGSYLIELEPLNHAFYMILCDIYAKANRFHDVKRIRASMKEKGIKKKVPGSSMIEVDGIVHEFSVRGSPEAVMKEIERVLNGCHNLTRVLLMLSNVAFVSTAANGVMLKE</sequence>
<dbReference type="Pfam" id="PF20431">
    <property type="entry name" value="E_motif"/>
    <property type="match status" value="1"/>
</dbReference>
<dbReference type="InterPro" id="IPR002885">
    <property type="entry name" value="PPR_rpt"/>
</dbReference>
<evidence type="ECO:0000313" key="4">
    <source>
        <dbReference type="Proteomes" id="UP000655225"/>
    </source>
</evidence>
<dbReference type="OrthoDB" id="185373at2759"/>
<dbReference type="PANTHER" id="PTHR47926:SF401">
    <property type="entry name" value="PENTATRICOPEPTIDE REPEAT-CONTAINING PROTEIN"/>
    <property type="match status" value="1"/>
</dbReference>
<dbReference type="EMBL" id="JABCRI010000001">
    <property type="protein sequence ID" value="KAF8412354.1"/>
    <property type="molecule type" value="Genomic_DNA"/>
</dbReference>
<keyword evidence="1" id="KW-0677">Repeat</keyword>
<dbReference type="Gene3D" id="1.25.40.10">
    <property type="entry name" value="Tetratricopeptide repeat domain"/>
    <property type="match status" value="3"/>
</dbReference>
<feature type="repeat" description="PPR" evidence="2">
    <location>
        <begin position="184"/>
        <end position="218"/>
    </location>
</feature>
<dbReference type="FunFam" id="1.25.40.10:FF:000348">
    <property type="entry name" value="Pentatricopeptide repeat-containing protein chloroplastic"/>
    <property type="match status" value="1"/>
</dbReference>
<reference evidence="3 4" key="1">
    <citation type="submission" date="2020-04" db="EMBL/GenBank/DDBJ databases">
        <title>Plant Genome Project.</title>
        <authorList>
            <person name="Zhang R.-G."/>
        </authorList>
    </citation>
    <scope>NUCLEOTIDE SEQUENCE [LARGE SCALE GENOMIC DNA]</scope>
    <source>
        <strain evidence="3">YNK0</strain>
        <tissue evidence="3">Leaf</tissue>
    </source>
</reference>
<proteinExistence type="predicted"/>
<protein>
    <submittedName>
        <fullName evidence="3">Uncharacterized protein</fullName>
    </submittedName>
</protein>
<dbReference type="InterPro" id="IPR046960">
    <property type="entry name" value="PPR_At4g14850-like_plant"/>
</dbReference>
<dbReference type="GO" id="GO:0003723">
    <property type="term" value="F:RNA binding"/>
    <property type="evidence" value="ECO:0007669"/>
    <property type="project" value="InterPro"/>
</dbReference>
<dbReference type="InterPro" id="IPR046848">
    <property type="entry name" value="E_motif"/>
</dbReference>
<feature type="repeat" description="PPR" evidence="2">
    <location>
        <begin position="319"/>
        <end position="353"/>
    </location>
</feature>
<dbReference type="FunFam" id="1.25.40.10:FF:000329">
    <property type="entry name" value="Pentatricopeptide repeat-containing protein"/>
    <property type="match status" value="1"/>
</dbReference>
<evidence type="ECO:0000256" key="1">
    <source>
        <dbReference type="ARBA" id="ARBA00022737"/>
    </source>
</evidence>
<evidence type="ECO:0000256" key="2">
    <source>
        <dbReference type="PROSITE-ProRule" id="PRU00708"/>
    </source>
</evidence>
<dbReference type="Pfam" id="PF12854">
    <property type="entry name" value="PPR_1"/>
    <property type="match status" value="1"/>
</dbReference>
<organism evidence="3 4">
    <name type="scientific">Tetracentron sinense</name>
    <name type="common">Spur-leaf</name>
    <dbReference type="NCBI Taxonomy" id="13715"/>
    <lineage>
        <taxon>Eukaryota</taxon>
        <taxon>Viridiplantae</taxon>
        <taxon>Streptophyta</taxon>
        <taxon>Embryophyta</taxon>
        <taxon>Tracheophyta</taxon>
        <taxon>Spermatophyta</taxon>
        <taxon>Magnoliopsida</taxon>
        <taxon>Trochodendrales</taxon>
        <taxon>Trochodendraceae</taxon>
        <taxon>Tetracentron</taxon>
    </lineage>
</organism>
<dbReference type="OMA" id="PDCITFP"/>
<dbReference type="Pfam" id="PF13041">
    <property type="entry name" value="PPR_2"/>
    <property type="match status" value="2"/>
</dbReference>
<comment type="caution">
    <text evidence="3">The sequence shown here is derived from an EMBL/GenBank/DDBJ whole genome shotgun (WGS) entry which is preliminary data.</text>
</comment>
<dbReference type="InterPro" id="IPR011990">
    <property type="entry name" value="TPR-like_helical_dom_sf"/>
</dbReference>
<dbReference type="Pfam" id="PF01535">
    <property type="entry name" value="PPR"/>
    <property type="match status" value="2"/>
</dbReference>
<dbReference type="Proteomes" id="UP000655225">
    <property type="component" value="Unassembled WGS sequence"/>
</dbReference>
<dbReference type="NCBIfam" id="TIGR00756">
    <property type="entry name" value="PPR"/>
    <property type="match status" value="4"/>
</dbReference>
<evidence type="ECO:0000313" key="3">
    <source>
        <dbReference type="EMBL" id="KAF8412354.1"/>
    </source>
</evidence>
<accession>A0A835DTN1</accession>
<dbReference type="GO" id="GO:0009451">
    <property type="term" value="P:RNA modification"/>
    <property type="evidence" value="ECO:0007669"/>
    <property type="project" value="InterPro"/>
</dbReference>
<dbReference type="AlphaFoldDB" id="A0A835DTN1"/>